<evidence type="ECO:0000256" key="2">
    <source>
        <dbReference type="ARBA" id="ARBA00022448"/>
    </source>
</evidence>
<feature type="transmembrane region" description="Helical" evidence="7">
    <location>
        <begin position="57"/>
        <end position="81"/>
    </location>
</feature>
<keyword evidence="3" id="KW-1003">Cell membrane</keyword>
<sequence length="409" mass="43206">MSYNQAMAPTALLTPIRNRTYLHLFSAQVVALVGTGLLTVALGLLAFDIAGGSAGRILANALTIKILIYVLLSPVVTALAANWNPRPVLVGANLVRGAVALTLPFIGAEWQLYLAIGLLQAASATFTPTFQAVIPRILPEEEDYTRALSLSRLAYDLEQIASPVLAAAMLAVMSYTNLFLGTVVGFLASAVLVVITPLPRKPQTPTHRTGFVERTQRGIRIMLRERPLRALLWLNLAVAAPMAMVMVNTVVIVRSELGMGESALAWTLAIFGLGSMVVAAAVPGLLEKVTDRAVMLPGAVLGAVCLILLLIVPAPGYALIALTWLLLGFALSAMQTPIGRIVRANASEEDLSYVFAAQFSLSHACYLITYPVAGWVGDSAGLWAATAALAALAVLGTVMAALTWPKESA</sequence>
<feature type="domain" description="Major facilitator superfamily (MFS) profile" evidence="8">
    <location>
        <begin position="20"/>
        <end position="408"/>
    </location>
</feature>
<feature type="transmembrane region" description="Helical" evidence="7">
    <location>
        <begin position="263"/>
        <end position="286"/>
    </location>
</feature>
<dbReference type="SUPFAM" id="SSF103473">
    <property type="entry name" value="MFS general substrate transporter"/>
    <property type="match status" value="1"/>
</dbReference>
<keyword evidence="4 7" id="KW-0812">Transmembrane</keyword>
<organism evidence="9 10">
    <name type="scientific">Corynebacterium comes</name>
    <dbReference type="NCBI Taxonomy" id="2675218"/>
    <lineage>
        <taxon>Bacteria</taxon>
        <taxon>Bacillati</taxon>
        <taxon>Actinomycetota</taxon>
        <taxon>Actinomycetes</taxon>
        <taxon>Mycobacteriales</taxon>
        <taxon>Corynebacteriaceae</taxon>
        <taxon>Corynebacterium</taxon>
    </lineage>
</organism>
<name>A0A6B8VYB3_9CORY</name>
<reference evidence="9 10" key="1">
    <citation type="journal article" date="2021" name="Int. J. Syst. Evol. Microbiol.">
        <title>Classification of three corynebacterial strains isolated from a small paddock in North Rhine-Westphalia: proposal of &lt;i&gt;Corynebacterium kalinowskii&lt;/i&gt; sp. nov., &lt;i&gt;Corynebacterium comes&lt;/i&gt; sp. nov. and &lt;i&gt;Corynebacterium occultum&lt;/i&gt; sp. nov.</title>
        <authorList>
            <person name="Schaffert L."/>
            <person name="Ruwe M."/>
            <person name="Milse J."/>
            <person name="Hanuschka K."/>
            <person name="Ortseifen V."/>
            <person name="Droste J."/>
            <person name="Brandt D."/>
            <person name="Schl L."/>
            <person name="Kutter Y."/>
            <person name="Vinke S."/>
            <person name="Vieh P."/>
            <person name="Jacob L."/>
            <person name="L N.C."/>
            <person name="Schulte-Berndt E."/>
            <person name="Hain C."/>
            <person name="Linder M."/>
            <person name="Schmidt P."/>
            <person name="Wollenschl L."/>
            <person name="Luttermann T."/>
            <person name="Thieme E."/>
            <person name="Hassa J."/>
            <person name="Haak M."/>
            <person name="Wittchen M."/>
            <person name="Mentz A."/>
            <person name="Persicke M."/>
            <person name="Busche T."/>
            <person name="R C."/>
        </authorList>
    </citation>
    <scope>NUCLEOTIDE SEQUENCE [LARGE SCALE GENOMIC DNA]</scope>
    <source>
        <strain evidence="9 10">2019</strain>
    </source>
</reference>
<dbReference type="CDD" id="cd06173">
    <property type="entry name" value="MFS_MefA_like"/>
    <property type="match status" value="1"/>
</dbReference>
<dbReference type="PROSITE" id="PS50850">
    <property type="entry name" value="MFS"/>
    <property type="match status" value="1"/>
</dbReference>
<proteinExistence type="predicted"/>
<feature type="transmembrane region" description="Helical" evidence="7">
    <location>
        <begin position="318"/>
        <end position="339"/>
    </location>
</feature>
<feature type="transmembrane region" description="Helical" evidence="7">
    <location>
        <begin position="351"/>
        <end position="370"/>
    </location>
</feature>
<feature type="transmembrane region" description="Helical" evidence="7">
    <location>
        <begin position="230"/>
        <end position="251"/>
    </location>
</feature>
<accession>A0A6B8VYB3</accession>
<evidence type="ECO:0000259" key="8">
    <source>
        <dbReference type="PROSITE" id="PS50850"/>
    </source>
</evidence>
<feature type="transmembrane region" description="Helical" evidence="7">
    <location>
        <begin position="382"/>
        <end position="404"/>
    </location>
</feature>
<feature type="transmembrane region" description="Helical" evidence="7">
    <location>
        <begin position="21"/>
        <end position="45"/>
    </location>
</feature>
<keyword evidence="2" id="KW-0813">Transport</keyword>
<feature type="transmembrane region" description="Helical" evidence="7">
    <location>
        <begin position="178"/>
        <end position="198"/>
    </location>
</feature>
<evidence type="ECO:0000256" key="5">
    <source>
        <dbReference type="ARBA" id="ARBA00022989"/>
    </source>
</evidence>
<dbReference type="InterPro" id="IPR020846">
    <property type="entry name" value="MFS_dom"/>
</dbReference>
<keyword evidence="6 7" id="KW-0472">Membrane</keyword>
<keyword evidence="10" id="KW-1185">Reference proteome</keyword>
<evidence type="ECO:0000313" key="10">
    <source>
        <dbReference type="Proteomes" id="UP000425178"/>
    </source>
</evidence>
<dbReference type="GO" id="GO:0022857">
    <property type="term" value="F:transmembrane transporter activity"/>
    <property type="evidence" value="ECO:0007669"/>
    <property type="project" value="InterPro"/>
</dbReference>
<dbReference type="PANTHER" id="PTHR43266">
    <property type="entry name" value="MACROLIDE-EFFLUX PROTEIN"/>
    <property type="match status" value="1"/>
</dbReference>
<dbReference type="Pfam" id="PF07690">
    <property type="entry name" value="MFS_1"/>
    <property type="match status" value="1"/>
</dbReference>
<evidence type="ECO:0000256" key="6">
    <source>
        <dbReference type="ARBA" id="ARBA00023136"/>
    </source>
</evidence>
<dbReference type="GO" id="GO:0005886">
    <property type="term" value="C:plasma membrane"/>
    <property type="evidence" value="ECO:0007669"/>
    <property type="project" value="UniProtKB-SubCell"/>
</dbReference>
<protein>
    <submittedName>
        <fullName evidence="9">Major Facilitator Superfamily protein</fullName>
    </submittedName>
</protein>
<evidence type="ECO:0000256" key="7">
    <source>
        <dbReference type="SAM" id="Phobius"/>
    </source>
</evidence>
<dbReference type="InterPro" id="IPR011701">
    <property type="entry name" value="MFS"/>
</dbReference>
<feature type="transmembrane region" description="Helical" evidence="7">
    <location>
        <begin position="88"/>
        <end position="106"/>
    </location>
</feature>
<dbReference type="PANTHER" id="PTHR43266:SF2">
    <property type="entry name" value="MAJOR FACILITATOR SUPERFAMILY (MFS) PROFILE DOMAIN-CONTAINING PROTEIN"/>
    <property type="match status" value="1"/>
</dbReference>
<dbReference type="Gene3D" id="1.20.1250.20">
    <property type="entry name" value="MFS general substrate transporter like domains"/>
    <property type="match status" value="1"/>
</dbReference>
<dbReference type="AlphaFoldDB" id="A0A6B8VYB3"/>
<dbReference type="Proteomes" id="UP000425178">
    <property type="component" value="Chromosome"/>
</dbReference>
<dbReference type="InterPro" id="IPR036259">
    <property type="entry name" value="MFS_trans_sf"/>
</dbReference>
<evidence type="ECO:0000313" key="9">
    <source>
        <dbReference type="EMBL" id="QGU05161.1"/>
    </source>
</evidence>
<gene>
    <name evidence="9" type="ORF">CETAM_09560</name>
</gene>
<keyword evidence="5 7" id="KW-1133">Transmembrane helix</keyword>
<evidence type="ECO:0000256" key="4">
    <source>
        <dbReference type="ARBA" id="ARBA00022692"/>
    </source>
</evidence>
<comment type="subcellular location">
    <subcellularLocation>
        <location evidence="1">Cell membrane</location>
        <topology evidence="1">Multi-pass membrane protein</topology>
    </subcellularLocation>
</comment>
<dbReference type="KEGG" id="ccoe:CETAM_09560"/>
<dbReference type="EMBL" id="CP046453">
    <property type="protein sequence ID" value="QGU05161.1"/>
    <property type="molecule type" value="Genomic_DNA"/>
</dbReference>
<feature type="transmembrane region" description="Helical" evidence="7">
    <location>
        <begin position="293"/>
        <end position="312"/>
    </location>
</feature>
<evidence type="ECO:0000256" key="3">
    <source>
        <dbReference type="ARBA" id="ARBA00022475"/>
    </source>
</evidence>
<evidence type="ECO:0000256" key="1">
    <source>
        <dbReference type="ARBA" id="ARBA00004651"/>
    </source>
</evidence>